<feature type="region of interest" description="Disordered" evidence="5">
    <location>
        <begin position="377"/>
        <end position="445"/>
    </location>
</feature>
<dbReference type="InterPro" id="IPR000504">
    <property type="entry name" value="RRM_dom"/>
</dbReference>
<feature type="domain" description="HTH La-type RNA-binding" evidence="7">
    <location>
        <begin position="56"/>
        <end position="146"/>
    </location>
</feature>
<dbReference type="WBParaSite" id="BPAG_0000917701-mRNA-1">
    <property type="protein sequence ID" value="BPAG_0000917701-mRNA-1"/>
    <property type="gene ID" value="BPAG_0000917701"/>
</dbReference>
<dbReference type="InterPro" id="IPR045180">
    <property type="entry name" value="La_dom_prot"/>
</dbReference>
<keyword evidence="10" id="KW-1185">Reference proteome</keyword>
<dbReference type="InterPro" id="IPR006630">
    <property type="entry name" value="La_HTH"/>
</dbReference>
<dbReference type="GO" id="GO:0045727">
    <property type="term" value="P:positive regulation of translation"/>
    <property type="evidence" value="ECO:0007669"/>
    <property type="project" value="TreeGrafter"/>
</dbReference>
<dbReference type="GO" id="GO:1990904">
    <property type="term" value="C:ribonucleoprotein complex"/>
    <property type="evidence" value="ECO:0007669"/>
    <property type="project" value="UniProtKB-UniRule"/>
</dbReference>
<dbReference type="InterPro" id="IPR012677">
    <property type="entry name" value="Nucleotide-bd_a/b_plait_sf"/>
</dbReference>
<dbReference type="Pfam" id="PF05383">
    <property type="entry name" value="La"/>
    <property type="match status" value="1"/>
</dbReference>
<feature type="domain" description="RRM" evidence="6">
    <location>
        <begin position="158"/>
        <end position="257"/>
    </location>
</feature>
<dbReference type="STRING" id="6280.A0A0N4TLC3"/>
<evidence type="ECO:0000313" key="10">
    <source>
        <dbReference type="Proteomes" id="UP000278627"/>
    </source>
</evidence>
<gene>
    <name evidence="9" type="ORF">BPAG_LOCUS9139</name>
</gene>
<dbReference type="InterPro" id="IPR036388">
    <property type="entry name" value="WH-like_DNA-bd_sf"/>
</dbReference>
<evidence type="ECO:0000313" key="11">
    <source>
        <dbReference type="WBParaSite" id="BPAG_0000917701-mRNA-1"/>
    </source>
</evidence>
<dbReference type="SUPFAM" id="SSF54928">
    <property type="entry name" value="RNA-binding domain, RBD"/>
    <property type="match status" value="1"/>
</dbReference>
<evidence type="ECO:0000256" key="5">
    <source>
        <dbReference type="SAM" id="MobiDB-lite"/>
    </source>
</evidence>
<dbReference type="InterPro" id="IPR035979">
    <property type="entry name" value="RBD_domain_sf"/>
</dbReference>
<evidence type="ECO:0000256" key="4">
    <source>
        <dbReference type="PROSITE-ProRule" id="PRU00332"/>
    </source>
</evidence>
<dbReference type="GO" id="GO:0005634">
    <property type="term" value="C:nucleus"/>
    <property type="evidence" value="ECO:0007669"/>
    <property type="project" value="UniProtKB-SubCell"/>
</dbReference>
<reference evidence="9 10" key="2">
    <citation type="submission" date="2018-11" db="EMBL/GenBank/DDBJ databases">
        <authorList>
            <consortium name="Pathogen Informatics"/>
        </authorList>
    </citation>
    <scope>NUCLEOTIDE SEQUENCE [LARGE SCALE GENOMIC DNA]</scope>
</reference>
<dbReference type="Gene3D" id="3.30.70.330">
    <property type="match status" value="2"/>
</dbReference>
<dbReference type="SUPFAM" id="SSF46785">
    <property type="entry name" value="Winged helix' DNA-binding domain"/>
    <property type="match status" value="1"/>
</dbReference>
<dbReference type="SMART" id="SM00360">
    <property type="entry name" value="RRM"/>
    <property type="match status" value="1"/>
</dbReference>
<dbReference type="SMART" id="SM00715">
    <property type="entry name" value="LA"/>
    <property type="match status" value="1"/>
</dbReference>
<dbReference type="Gene3D" id="1.10.10.10">
    <property type="entry name" value="Winged helix-like DNA-binding domain superfamily/Winged helix DNA-binding domain"/>
    <property type="match status" value="1"/>
</dbReference>
<evidence type="ECO:0000256" key="3">
    <source>
        <dbReference type="ARBA" id="ARBA00023242"/>
    </source>
</evidence>
<evidence type="ECO:0000259" key="6">
    <source>
        <dbReference type="PROSITE" id="PS50102"/>
    </source>
</evidence>
<organism evidence="11">
    <name type="scientific">Brugia pahangi</name>
    <name type="common">Filarial nematode worm</name>
    <dbReference type="NCBI Taxonomy" id="6280"/>
    <lineage>
        <taxon>Eukaryota</taxon>
        <taxon>Metazoa</taxon>
        <taxon>Ecdysozoa</taxon>
        <taxon>Nematoda</taxon>
        <taxon>Chromadorea</taxon>
        <taxon>Rhabditida</taxon>
        <taxon>Spirurina</taxon>
        <taxon>Spiruromorpha</taxon>
        <taxon>Filarioidea</taxon>
        <taxon>Onchocercidae</taxon>
        <taxon>Brugia</taxon>
    </lineage>
</organism>
<sequence>MEDQEAVDSQKNEKLTTSASSKTITNKNGDSEKSSDADVTVPSDNVTDLKEMVADNNSNTDVQQKIIEQVEYYFGDINLPRDRFLQEEIKKDDGWVQLTTMLKFKRLAQISSDPKIIGESLKHSKLIQVSEDGSKIRRNPEAPLPENSLEYWQVVKRRTVYIKGFGRDTKLDDILNFVKQFGSVENVMMRREKSEKRAFKGSVFVTYKNQEIAEAFVNSDTKQFNGNELLKMMQNDYWANKQKELKEKRLAARAAKQAKKKAVEAETKRNLEMVHFVRGLVLSVENIPKEDCDLAKVKDFFKQFGDVQYVVYEKGDEKAQIRFGGEENGAAIAWKVATEKGEDGKVMFGGNELKGTVLEGEEEEEYWNNFSKKKADKQARIAKSRRGTKVRGRGRGRNGPRNGVTRGEKRSAEEADNTPEKKLRKTISENEEQKKATKTVFADSD</sequence>
<evidence type="ECO:0000256" key="1">
    <source>
        <dbReference type="ARBA" id="ARBA00004123"/>
    </source>
</evidence>
<dbReference type="GO" id="GO:0003729">
    <property type="term" value="F:mRNA binding"/>
    <property type="evidence" value="ECO:0007669"/>
    <property type="project" value="TreeGrafter"/>
</dbReference>
<dbReference type="GO" id="GO:0008033">
    <property type="term" value="P:tRNA processing"/>
    <property type="evidence" value="ECO:0007669"/>
    <property type="project" value="TreeGrafter"/>
</dbReference>
<dbReference type="PROSITE" id="PS51939">
    <property type="entry name" value="XRRM"/>
    <property type="match status" value="1"/>
</dbReference>
<dbReference type="InterPro" id="IPR002344">
    <property type="entry name" value="Lupus_La"/>
</dbReference>
<name>A0A0N4TLC3_BRUPA</name>
<dbReference type="CDD" id="cd08028">
    <property type="entry name" value="LARP_3"/>
    <property type="match status" value="1"/>
</dbReference>
<dbReference type="InterPro" id="IPR014886">
    <property type="entry name" value="La_xRRM"/>
</dbReference>
<dbReference type="PROSITE" id="PS50961">
    <property type="entry name" value="HTH_LA"/>
    <property type="match status" value="1"/>
</dbReference>
<dbReference type="PANTHER" id="PTHR22792:SF166">
    <property type="entry name" value="LUPUS LA PROTEIN HOMOLOG"/>
    <property type="match status" value="1"/>
</dbReference>
<feature type="region of interest" description="Disordered" evidence="5">
    <location>
        <begin position="1"/>
        <end position="42"/>
    </location>
</feature>
<dbReference type="EMBL" id="UZAD01013148">
    <property type="protein sequence ID" value="VDN90325.1"/>
    <property type="molecule type" value="Genomic_DNA"/>
</dbReference>
<proteinExistence type="predicted"/>
<feature type="domain" description="XRRM" evidence="8">
    <location>
        <begin position="275"/>
        <end position="404"/>
    </location>
</feature>
<dbReference type="PRINTS" id="PR00302">
    <property type="entry name" value="LUPUSLA"/>
</dbReference>
<dbReference type="AlphaFoldDB" id="A0A0N4TLC3"/>
<feature type="compositionally biased region" description="Polar residues" evidence="5">
    <location>
        <begin position="15"/>
        <end position="28"/>
    </location>
</feature>
<protein>
    <submittedName>
        <fullName evidence="11">Lupus La protein</fullName>
    </submittedName>
</protein>
<keyword evidence="3" id="KW-0539">Nucleus</keyword>
<feature type="compositionally biased region" description="Basic and acidic residues" evidence="5">
    <location>
        <begin position="406"/>
        <end position="435"/>
    </location>
</feature>
<evidence type="ECO:0000313" key="9">
    <source>
        <dbReference type="EMBL" id="VDN90325.1"/>
    </source>
</evidence>
<accession>A0A0N4TLC3</accession>
<evidence type="ECO:0000259" key="8">
    <source>
        <dbReference type="PROSITE" id="PS51939"/>
    </source>
</evidence>
<dbReference type="PROSITE" id="PS50102">
    <property type="entry name" value="RRM"/>
    <property type="match status" value="1"/>
</dbReference>
<dbReference type="GO" id="GO:0005829">
    <property type="term" value="C:cytosol"/>
    <property type="evidence" value="ECO:0007669"/>
    <property type="project" value="TreeGrafter"/>
</dbReference>
<keyword evidence="2 4" id="KW-0694">RNA-binding</keyword>
<dbReference type="Pfam" id="PF08777">
    <property type="entry name" value="RRM_3"/>
    <property type="match status" value="1"/>
</dbReference>
<dbReference type="GO" id="GO:0010494">
    <property type="term" value="C:cytoplasmic stress granule"/>
    <property type="evidence" value="ECO:0007669"/>
    <property type="project" value="TreeGrafter"/>
</dbReference>
<feature type="compositionally biased region" description="Basic residues" evidence="5">
    <location>
        <begin position="377"/>
        <end position="398"/>
    </location>
</feature>
<dbReference type="Proteomes" id="UP000278627">
    <property type="component" value="Unassembled WGS sequence"/>
</dbReference>
<dbReference type="InterPro" id="IPR036390">
    <property type="entry name" value="WH_DNA-bd_sf"/>
</dbReference>
<evidence type="ECO:0000259" key="7">
    <source>
        <dbReference type="PROSITE" id="PS50961"/>
    </source>
</evidence>
<dbReference type="CDD" id="cd12291">
    <property type="entry name" value="RRM1_La"/>
    <property type="match status" value="1"/>
</dbReference>
<dbReference type="PANTHER" id="PTHR22792">
    <property type="entry name" value="LUPUS LA PROTEIN-RELATED"/>
    <property type="match status" value="1"/>
</dbReference>
<reference evidence="11" key="1">
    <citation type="submission" date="2017-02" db="UniProtKB">
        <authorList>
            <consortium name="WormBaseParasite"/>
        </authorList>
    </citation>
    <scope>IDENTIFICATION</scope>
</reference>
<evidence type="ECO:0000256" key="2">
    <source>
        <dbReference type="ARBA" id="ARBA00022884"/>
    </source>
</evidence>
<dbReference type="Pfam" id="PF00076">
    <property type="entry name" value="RRM_1"/>
    <property type="match status" value="1"/>
</dbReference>
<comment type="subcellular location">
    <subcellularLocation>
        <location evidence="1">Nucleus</location>
    </subcellularLocation>
</comment>